<dbReference type="InterPro" id="IPR011333">
    <property type="entry name" value="SKP1/BTB/POZ_sf"/>
</dbReference>
<feature type="compositionally biased region" description="Polar residues" evidence="1">
    <location>
        <begin position="106"/>
        <end position="115"/>
    </location>
</feature>
<organism evidence="3 4">
    <name type="scientific">Durusdinium trenchii</name>
    <dbReference type="NCBI Taxonomy" id="1381693"/>
    <lineage>
        <taxon>Eukaryota</taxon>
        <taxon>Sar</taxon>
        <taxon>Alveolata</taxon>
        <taxon>Dinophyceae</taxon>
        <taxon>Suessiales</taxon>
        <taxon>Symbiodiniaceae</taxon>
        <taxon>Durusdinium</taxon>
    </lineage>
</organism>
<dbReference type="SUPFAM" id="SSF54695">
    <property type="entry name" value="POZ domain"/>
    <property type="match status" value="1"/>
</dbReference>
<keyword evidence="4" id="KW-1185">Reference proteome</keyword>
<dbReference type="Pfam" id="PF02214">
    <property type="entry name" value="BTB_2"/>
    <property type="match status" value="1"/>
</dbReference>
<proteinExistence type="predicted"/>
<dbReference type="Proteomes" id="UP001642484">
    <property type="component" value="Unassembled WGS sequence"/>
</dbReference>
<dbReference type="EMBL" id="CAXAMN010017335">
    <property type="protein sequence ID" value="CAK9050316.1"/>
    <property type="molecule type" value="Genomic_DNA"/>
</dbReference>
<dbReference type="InterPro" id="IPR003131">
    <property type="entry name" value="T1-type_BTB"/>
</dbReference>
<evidence type="ECO:0000313" key="3">
    <source>
        <dbReference type="EMBL" id="CAK9050316.1"/>
    </source>
</evidence>
<dbReference type="Gene3D" id="3.30.710.10">
    <property type="entry name" value="Potassium Channel Kv1.1, Chain A"/>
    <property type="match status" value="1"/>
</dbReference>
<dbReference type="PANTHER" id="PTHR14499">
    <property type="entry name" value="POTASSIUM CHANNEL TETRAMERIZATION DOMAIN-CONTAINING"/>
    <property type="match status" value="1"/>
</dbReference>
<dbReference type="CDD" id="cd18316">
    <property type="entry name" value="BTB_POZ_KCTD-like"/>
    <property type="match status" value="1"/>
</dbReference>
<sequence length="227" mass="25489">MDADVIRLNVGGELYWTTRTTIQKHPSSELAKMLSGETPASWSGDCLCVDRDGRLFRHVLNYLRDGRLPLGLSHADRTLLLQEVKYFGLDELHQSLGGLQEPQPRPSNRTSTGLSLQPDADSLIHEVKTSRQFVRLRWGHEYSGGWLVSSPRNLAGVDYELHAACLARSPLEALNKLSKAGFLPCSRPPKMPRMSELDSWELMMYKDHPVPLVAQAPKRTAPQPVRL</sequence>
<protein>
    <recommendedName>
        <fullName evidence="2">Potassium channel tetramerisation-type BTB domain-containing protein</fullName>
    </recommendedName>
</protein>
<name>A0ABP0MGL3_9DINO</name>
<feature type="domain" description="Potassium channel tetramerisation-type BTB" evidence="2">
    <location>
        <begin position="6"/>
        <end position="93"/>
    </location>
</feature>
<gene>
    <name evidence="3" type="ORF">CCMP2556_LOCUS25659</name>
</gene>
<feature type="region of interest" description="Disordered" evidence="1">
    <location>
        <begin position="97"/>
        <end position="116"/>
    </location>
</feature>
<evidence type="ECO:0000313" key="4">
    <source>
        <dbReference type="Proteomes" id="UP001642484"/>
    </source>
</evidence>
<comment type="caution">
    <text evidence="3">The sequence shown here is derived from an EMBL/GenBank/DDBJ whole genome shotgun (WGS) entry which is preliminary data.</text>
</comment>
<accession>A0ABP0MGL3</accession>
<dbReference type="PANTHER" id="PTHR14499:SF136">
    <property type="entry name" value="GH08630P"/>
    <property type="match status" value="1"/>
</dbReference>
<reference evidence="3 4" key="1">
    <citation type="submission" date="2024-02" db="EMBL/GenBank/DDBJ databases">
        <authorList>
            <person name="Chen Y."/>
            <person name="Shah S."/>
            <person name="Dougan E. K."/>
            <person name="Thang M."/>
            <person name="Chan C."/>
        </authorList>
    </citation>
    <scope>NUCLEOTIDE SEQUENCE [LARGE SCALE GENOMIC DNA]</scope>
</reference>
<evidence type="ECO:0000259" key="2">
    <source>
        <dbReference type="Pfam" id="PF02214"/>
    </source>
</evidence>
<evidence type="ECO:0000256" key="1">
    <source>
        <dbReference type="SAM" id="MobiDB-lite"/>
    </source>
</evidence>